<comment type="caution">
    <text evidence="2">The sequence shown here is derived from an EMBL/GenBank/DDBJ whole genome shotgun (WGS) entry which is preliminary data.</text>
</comment>
<dbReference type="PANTHER" id="PTHR31956:SF2">
    <property type="entry name" value="NON-SPECIFIC PHOSPHOLIPASE C6"/>
    <property type="match status" value="1"/>
</dbReference>
<dbReference type="Proteomes" id="UP000711178">
    <property type="component" value="Unassembled WGS sequence"/>
</dbReference>
<keyword evidence="1" id="KW-0378">Hydrolase</keyword>
<gene>
    <name evidence="2" type="ORF">KIF53_17265</name>
</gene>
<proteinExistence type="predicted"/>
<evidence type="ECO:0008006" key="4">
    <source>
        <dbReference type="Google" id="ProtNLM"/>
    </source>
</evidence>
<dbReference type="SUPFAM" id="SSF53649">
    <property type="entry name" value="Alkaline phosphatase-like"/>
    <property type="match status" value="1"/>
</dbReference>
<organism evidence="2 3">
    <name type="scientific">Chromobacterium subtsugae</name>
    <dbReference type="NCBI Taxonomy" id="251747"/>
    <lineage>
        <taxon>Bacteria</taxon>
        <taxon>Pseudomonadati</taxon>
        <taxon>Pseudomonadota</taxon>
        <taxon>Betaproteobacteria</taxon>
        <taxon>Neisseriales</taxon>
        <taxon>Chromobacteriaceae</taxon>
        <taxon>Chromobacterium</taxon>
    </lineage>
</organism>
<keyword evidence="3" id="KW-1185">Reference proteome</keyword>
<name>A0ABS7FH19_9NEIS</name>
<dbReference type="Gene3D" id="3.40.720.10">
    <property type="entry name" value="Alkaline Phosphatase, subunit A"/>
    <property type="match status" value="2"/>
</dbReference>
<dbReference type="InterPro" id="IPR007312">
    <property type="entry name" value="Phosphoesterase"/>
</dbReference>
<dbReference type="Pfam" id="PF04185">
    <property type="entry name" value="Phosphoesterase"/>
    <property type="match status" value="1"/>
</dbReference>
<accession>A0ABS7FH19</accession>
<sequence length="501" mass="53641">MSDSPIQHIIVLMLENRSFDHLLGFSNITGADAKTGRATRAQGVPTPPPVNVFSDHGETHPYAAAAGNAPFQLSTDPGHEFQNTLTCLCGVDAWRQNTDAHGRLTGAAYPVPAAGQANSGFVANYAAGGANAPGLAMQSLTPEQLPVLNALAKAFVLCDGWFSSLPGPTWPNRYFAHAASSAGLDDSPSDGQIADYYVAGFALPNGTLFDRLDHHGLDWKIIEGDSFPQAFSLRGMTHAALNGHFRDLDDFGELINADDFNAAYLFIEPRYDVHNHYLDGNSMHPLNDARAGEALVKTVYETLRASRIWTNSMLLVLFDEHGGFFDHVFPPAATPPGDTQPGSEHNAHNFAFDRLGLRVPCIVASPWVGENLIDHRQYDHSSIVKTVCELFELGGPLTHRDRDANSLAPLIQSASRQNAPQTLPAPAAGPVGAAATLSGGAPPPSLRGFAQIALARQLSVAPPEQQQAIKDSFNAIQGDPDKAKAFLQAAHDAISAWKARN</sequence>
<dbReference type="EMBL" id="JAHDTB010000017">
    <property type="protein sequence ID" value="MBW8289386.1"/>
    <property type="molecule type" value="Genomic_DNA"/>
</dbReference>
<dbReference type="PANTHER" id="PTHR31956">
    <property type="entry name" value="NON-SPECIFIC PHOSPHOLIPASE C4-RELATED"/>
    <property type="match status" value="1"/>
</dbReference>
<evidence type="ECO:0000256" key="1">
    <source>
        <dbReference type="ARBA" id="ARBA00022801"/>
    </source>
</evidence>
<reference evidence="2 3" key="1">
    <citation type="submission" date="2021-05" db="EMBL/GenBank/DDBJ databases">
        <title>Draft Whole Genome Sequencing Of Biosensor Chromobacterium violaceum Strain CV026 Reveals A Regulatory RNA In Chromobacterium violaceum Phenotype Regulatory Network.</title>
        <authorList>
            <person name="Hong K.W."/>
            <person name="Chan K.G."/>
            <person name="Chang C.-Y."/>
        </authorList>
    </citation>
    <scope>NUCLEOTIDE SEQUENCE [LARGE SCALE GENOMIC DNA]</scope>
    <source>
        <strain evidence="2 3">ATCC 31532</strain>
    </source>
</reference>
<evidence type="ECO:0000313" key="3">
    <source>
        <dbReference type="Proteomes" id="UP000711178"/>
    </source>
</evidence>
<dbReference type="RefSeq" id="WP_052258292.1">
    <property type="nucleotide sequence ID" value="NZ_CP142381.1"/>
</dbReference>
<evidence type="ECO:0000313" key="2">
    <source>
        <dbReference type="EMBL" id="MBW8289386.1"/>
    </source>
</evidence>
<dbReference type="GeneID" id="89685204"/>
<dbReference type="InterPro" id="IPR017850">
    <property type="entry name" value="Alkaline_phosphatase_core_sf"/>
</dbReference>
<protein>
    <recommendedName>
        <fullName evidence="4">Phosphoesterase</fullName>
    </recommendedName>
</protein>